<organism evidence="2 3">
    <name type="scientific">Puccinia graminis f. sp. tritici</name>
    <dbReference type="NCBI Taxonomy" id="56615"/>
    <lineage>
        <taxon>Eukaryota</taxon>
        <taxon>Fungi</taxon>
        <taxon>Dikarya</taxon>
        <taxon>Basidiomycota</taxon>
        <taxon>Pucciniomycotina</taxon>
        <taxon>Pucciniomycetes</taxon>
        <taxon>Pucciniales</taxon>
        <taxon>Pucciniaceae</taxon>
        <taxon>Puccinia</taxon>
    </lineage>
</organism>
<proteinExistence type="predicted"/>
<protein>
    <submittedName>
        <fullName evidence="2">Uncharacterized protein</fullName>
    </submittedName>
</protein>
<keyword evidence="3" id="KW-1185">Reference proteome</keyword>
<evidence type="ECO:0000313" key="3">
    <source>
        <dbReference type="Proteomes" id="UP000324748"/>
    </source>
</evidence>
<keyword evidence="1" id="KW-0812">Transmembrane</keyword>
<dbReference type="EMBL" id="VSWC01000184">
    <property type="protein sequence ID" value="KAA1067356.1"/>
    <property type="molecule type" value="Genomic_DNA"/>
</dbReference>
<gene>
    <name evidence="2" type="ORF">PGT21_002202</name>
</gene>
<keyword evidence="1" id="KW-1133">Transmembrane helix</keyword>
<name>A0A5B0LTG9_PUCGR</name>
<dbReference type="Proteomes" id="UP000324748">
    <property type="component" value="Unassembled WGS sequence"/>
</dbReference>
<reference evidence="2 3" key="1">
    <citation type="submission" date="2019-05" db="EMBL/GenBank/DDBJ databases">
        <title>Emergence of the Ug99 lineage of the wheat stem rust pathogen through somatic hybridization.</title>
        <authorList>
            <person name="Li F."/>
            <person name="Upadhyaya N.M."/>
            <person name="Sperschneider J."/>
            <person name="Matny O."/>
            <person name="Nguyen-Phuc H."/>
            <person name="Mago R."/>
            <person name="Raley C."/>
            <person name="Miller M.E."/>
            <person name="Silverstein K.A.T."/>
            <person name="Henningsen E."/>
            <person name="Hirsch C.D."/>
            <person name="Visser B."/>
            <person name="Pretorius Z.A."/>
            <person name="Steffenson B.J."/>
            <person name="Schwessinger B."/>
            <person name="Dodds P.N."/>
            <person name="Figueroa M."/>
        </authorList>
    </citation>
    <scope>NUCLEOTIDE SEQUENCE [LARGE SCALE GENOMIC DNA]</scope>
    <source>
        <strain evidence="2">21-0</strain>
    </source>
</reference>
<accession>A0A5B0LTG9</accession>
<comment type="caution">
    <text evidence="2">The sequence shown here is derived from an EMBL/GenBank/DDBJ whole genome shotgun (WGS) entry which is preliminary data.</text>
</comment>
<evidence type="ECO:0000313" key="2">
    <source>
        <dbReference type="EMBL" id="KAA1067356.1"/>
    </source>
</evidence>
<sequence length="144" mass="16307">MTSIFMLLALLKNSKLTDRKHDEFSNRPTASNLAIRLLQTLPADIQSTFIFELHALLFFVNISISLLPLLLRLIIPNTRFRLPTFCTYLLITSFRHVNSSAAPSCLTLIHLNRLQPTDSIPDPDLLPTTIDKRPASTFSFATIR</sequence>
<dbReference type="AlphaFoldDB" id="A0A5B0LTG9"/>
<keyword evidence="1" id="KW-0472">Membrane</keyword>
<evidence type="ECO:0000256" key="1">
    <source>
        <dbReference type="SAM" id="Phobius"/>
    </source>
</evidence>
<feature type="transmembrane region" description="Helical" evidence="1">
    <location>
        <begin position="55"/>
        <end position="75"/>
    </location>
</feature>